<evidence type="ECO:0000256" key="1">
    <source>
        <dbReference type="ARBA" id="ARBA00004141"/>
    </source>
</evidence>
<comment type="subcellular location">
    <subcellularLocation>
        <location evidence="1">Membrane</location>
        <topology evidence="1">Multi-pass membrane protein</topology>
    </subcellularLocation>
</comment>
<organism evidence="6 7">
    <name type="scientific">Coemansia javaensis</name>
    <dbReference type="NCBI Taxonomy" id="2761396"/>
    <lineage>
        <taxon>Eukaryota</taxon>
        <taxon>Fungi</taxon>
        <taxon>Fungi incertae sedis</taxon>
        <taxon>Zoopagomycota</taxon>
        <taxon>Kickxellomycotina</taxon>
        <taxon>Kickxellomycetes</taxon>
        <taxon>Kickxellales</taxon>
        <taxon>Kickxellaceae</taxon>
        <taxon>Coemansia</taxon>
    </lineage>
</organism>
<dbReference type="InterPro" id="IPR050327">
    <property type="entry name" value="Proton-linked_MCT"/>
</dbReference>
<evidence type="ECO:0000313" key="6">
    <source>
        <dbReference type="EMBL" id="KAJ2783889.1"/>
    </source>
</evidence>
<dbReference type="EMBL" id="JANBUL010000037">
    <property type="protein sequence ID" value="KAJ2783889.1"/>
    <property type="molecule type" value="Genomic_DNA"/>
</dbReference>
<comment type="caution">
    <text evidence="6">The sequence shown here is derived from an EMBL/GenBank/DDBJ whole genome shotgun (WGS) entry which is preliminary data.</text>
</comment>
<evidence type="ECO:0000313" key="7">
    <source>
        <dbReference type="Proteomes" id="UP001140217"/>
    </source>
</evidence>
<feature type="transmembrane region" description="Helical" evidence="4">
    <location>
        <begin position="389"/>
        <end position="411"/>
    </location>
</feature>
<name>A0A9W8HCV2_9FUNG</name>
<feature type="region of interest" description="Disordered" evidence="3">
    <location>
        <begin position="1"/>
        <end position="20"/>
    </location>
</feature>
<feature type="transmembrane region" description="Helical" evidence="4">
    <location>
        <begin position="112"/>
        <end position="130"/>
    </location>
</feature>
<gene>
    <name evidence="6" type="ORF">H4R18_001445</name>
</gene>
<evidence type="ECO:0000256" key="3">
    <source>
        <dbReference type="SAM" id="MobiDB-lite"/>
    </source>
</evidence>
<feature type="transmembrane region" description="Helical" evidence="4">
    <location>
        <begin position="332"/>
        <end position="354"/>
    </location>
</feature>
<feature type="transmembrane region" description="Helical" evidence="4">
    <location>
        <begin position="272"/>
        <end position="294"/>
    </location>
</feature>
<sequence>MGAMQGGNSADDTGSLGGGSAAESEGLVMLAGTAPAAGYDSGSLTASDASDAPVGEKALVAYSPPPDGGYGWVMVVCCFVLEFFAEGPISAFGVFQNYYVNERFKGHASNSTISLVGVLNSSCMAILGVVSGKLCERYGYRTVPTIGVCLLSLGYLLASFAREPWHLLLTQGVVCGVGAALTFLPAAVIPSQWFERRRGLATGIVNLGIGTGGIVWTQFDHLLIRRLSVAWALRITSIVVFIVCMSSLMLIRTYQTSPVVVRTSLRSLRNRGLMVYLAAAFFTGISSLVPFFYLPGYAADIGISPSGGALITSVANGASLAGRVAGTVLSDALGPIAVLLGAYALTTTSMLLIWTTTHNFAGTMAFGIVFGLGYGATFTQTSAFVAKYFGVDTLPVFVGMYYTVSGIGYLFGPPIAGVILEKTRSWGAPYIALKVYAGVPMAVASVAIILIKLSSKRGL</sequence>
<dbReference type="Proteomes" id="UP001140217">
    <property type="component" value="Unassembled WGS sequence"/>
</dbReference>
<dbReference type="Gene3D" id="1.20.1250.20">
    <property type="entry name" value="MFS general substrate transporter like domains"/>
    <property type="match status" value="2"/>
</dbReference>
<keyword evidence="4" id="KW-0472">Membrane</keyword>
<evidence type="ECO:0000259" key="5">
    <source>
        <dbReference type="PROSITE" id="PS50850"/>
    </source>
</evidence>
<dbReference type="InterPro" id="IPR020846">
    <property type="entry name" value="MFS_dom"/>
</dbReference>
<dbReference type="AlphaFoldDB" id="A0A9W8HCV2"/>
<feature type="transmembrane region" description="Helical" evidence="4">
    <location>
        <begin position="200"/>
        <end position="219"/>
    </location>
</feature>
<protein>
    <recommendedName>
        <fullName evidence="5">Major facilitator superfamily (MFS) profile domain-containing protein</fullName>
    </recommendedName>
</protein>
<proteinExistence type="inferred from homology"/>
<feature type="transmembrane region" description="Helical" evidence="4">
    <location>
        <begin position="70"/>
        <end position="92"/>
    </location>
</feature>
<feature type="transmembrane region" description="Helical" evidence="4">
    <location>
        <begin position="167"/>
        <end position="188"/>
    </location>
</feature>
<dbReference type="OrthoDB" id="6499973at2759"/>
<feature type="transmembrane region" description="Helical" evidence="4">
    <location>
        <begin position="231"/>
        <end position="251"/>
    </location>
</feature>
<feature type="domain" description="Major facilitator superfamily (MFS) profile" evidence="5">
    <location>
        <begin position="272"/>
        <end position="459"/>
    </location>
</feature>
<reference evidence="6" key="1">
    <citation type="submission" date="2022-07" db="EMBL/GenBank/DDBJ databases">
        <title>Phylogenomic reconstructions and comparative analyses of Kickxellomycotina fungi.</title>
        <authorList>
            <person name="Reynolds N.K."/>
            <person name="Stajich J.E."/>
            <person name="Barry K."/>
            <person name="Grigoriev I.V."/>
            <person name="Crous P."/>
            <person name="Smith M.E."/>
        </authorList>
    </citation>
    <scope>NUCLEOTIDE SEQUENCE</scope>
    <source>
        <strain evidence="6">NBRC 105414</strain>
    </source>
</reference>
<dbReference type="GO" id="GO:0016020">
    <property type="term" value="C:membrane"/>
    <property type="evidence" value="ECO:0007669"/>
    <property type="project" value="UniProtKB-SubCell"/>
</dbReference>
<feature type="compositionally biased region" description="Polar residues" evidence="3">
    <location>
        <begin position="1"/>
        <end position="12"/>
    </location>
</feature>
<dbReference type="CDD" id="cd17352">
    <property type="entry name" value="MFS_MCT_SLC16"/>
    <property type="match status" value="1"/>
</dbReference>
<keyword evidence="4" id="KW-1133">Transmembrane helix</keyword>
<feature type="transmembrane region" description="Helical" evidence="4">
    <location>
        <begin position="431"/>
        <end position="451"/>
    </location>
</feature>
<accession>A0A9W8HCV2</accession>
<dbReference type="Pfam" id="PF07690">
    <property type="entry name" value="MFS_1"/>
    <property type="match status" value="1"/>
</dbReference>
<dbReference type="SUPFAM" id="SSF103473">
    <property type="entry name" value="MFS general substrate transporter"/>
    <property type="match status" value="1"/>
</dbReference>
<keyword evidence="4" id="KW-0812">Transmembrane</keyword>
<keyword evidence="7" id="KW-1185">Reference proteome</keyword>
<evidence type="ECO:0000256" key="4">
    <source>
        <dbReference type="SAM" id="Phobius"/>
    </source>
</evidence>
<feature type="transmembrane region" description="Helical" evidence="4">
    <location>
        <begin position="142"/>
        <end position="161"/>
    </location>
</feature>
<dbReference type="InterPro" id="IPR036259">
    <property type="entry name" value="MFS_trans_sf"/>
</dbReference>
<dbReference type="InterPro" id="IPR011701">
    <property type="entry name" value="MFS"/>
</dbReference>
<dbReference type="PANTHER" id="PTHR11360:SF284">
    <property type="entry name" value="EG:103B4.3 PROTEIN-RELATED"/>
    <property type="match status" value="1"/>
</dbReference>
<comment type="similarity">
    <text evidence="2">Belongs to the major facilitator superfamily. Monocarboxylate porter (TC 2.A.1.13) family.</text>
</comment>
<evidence type="ECO:0000256" key="2">
    <source>
        <dbReference type="ARBA" id="ARBA00006727"/>
    </source>
</evidence>
<dbReference type="GO" id="GO:0022857">
    <property type="term" value="F:transmembrane transporter activity"/>
    <property type="evidence" value="ECO:0007669"/>
    <property type="project" value="InterPro"/>
</dbReference>
<feature type="transmembrane region" description="Helical" evidence="4">
    <location>
        <begin position="360"/>
        <end position="377"/>
    </location>
</feature>
<dbReference type="PANTHER" id="PTHR11360">
    <property type="entry name" value="MONOCARBOXYLATE TRANSPORTER"/>
    <property type="match status" value="1"/>
</dbReference>
<dbReference type="PROSITE" id="PS50850">
    <property type="entry name" value="MFS"/>
    <property type="match status" value="1"/>
</dbReference>